<evidence type="ECO:0008006" key="5">
    <source>
        <dbReference type="Google" id="ProtNLM"/>
    </source>
</evidence>
<keyword evidence="1" id="KW-0812">Transmembrane</keyword>
<keyword evidence="2" id="KW-0732">Signal</keyword>
<evidence type="ECO:0000313" key="4">
    <source>
        <dbReference type="Proteomes" id="UP001204151"/>
    </source>
</evidence>
<keyword evidence="1" id="KW-1133">Transmembrane helix</keyword>
<evidence type="ECO:0000256" key="1">
    <source>
        <dbReference type="SAM" id="Phobius"/>
    </source>
</evidence>
<organism evidence="3 4">
    <name type="scientific">Massilia pinisoli</name>
    <dbReference type="NCBI Taxonomy" id="1772194"/>
    <lineage>
        <taxon>Bacteria</taxon>
        <taxon>Pseudomonadati</taxon>
        <taxon>Pseudomonadota</taxon>
        <taxon>Betaproteobacteria</taxon>
        <taxon>Burkholderiales</taxon>
        <taxon>Oxalobacteraceae</taxon>
        <taxon>Telluria group</taxon>
        <taxon>Massilia</taxon>
    </lineage>
</organism>
<feature type="chain" id="PRO_5047450801" description="PEP-CTERM sorting domain-containing protein" evidence="2">
    <location>
        <begin position="21"/>
        <end position="78"/>
    </location>
</feature>
<reference evidence="3 4" key="1">
    <citation type="submission" date="2022-08" db="EMBL/GenBank/DDBJ databases">
        <title>Reclassification of Massilia species as members of the genera Telluria, Duganella, Pseudoduganella, Mokoshia gen. nov. and Zemynaea gen. nov. using orthogonal and non-orthogonal genome-based approaches.</title>
        <authorList>
            <person name="Bowman J.P."/>
        </authorList>
    </citation>
    <scope>NUCLEOTIDE SEQUENCE [LARGE SCALE GENOMIC DNA]</scope>
    <source>
        <strain evidence="3 4">JCM 31316</strain>
    </source>
</reference>
<dbReference type="RefSeq" id="WP_258815522.1">
    <property type="nucleotide sequence ID" value="NZ_JANUGW010000003.1"/>
</dbReference>
<evidence type="ECO:0000313" key="3">
    <source>
        <dbReference type="EMBL" id="MCS0580865.1"/>
    </source>
</evidence>
<proteinExistence type="predicted"/>
<feature type="signal peptide" evidence="2">
    <location>
        <begin position="1"/>
        <end position="20"/>
    </location>
</feature>
<keyword evidence="4" id="KW-1185">Reference proteome</keyword>
<gene>
    <name evidence="3" type="ORF">NX784_04625</name>
</gene>
<accession>A0ABT1ZLV3</accession>
<feature type="transmembrane region" description="Helical" evidence="1">
    <location>
        <begin position="54"/>
        <end position="74"/>
    </location>
</feature>
<protein>
    <recommendedName>
        <fullName evidence="5">PEP-CTERM sorting domain-containing protein</fullName>
    </recommendedName>
</protein>
<comment type="caution">
    <text evidence="3">The sequence shown here is derived from an EMBL/GenBank/DDBJ whole genome shotgun (WGS) entry which is preliminary data.</text>
</comment>
<evidence type="ECO:0000256" key="2">
    <source>
        <dbReference type="SAM" id="SignalP"/>
    </source>
</evidence>
<sequence>MKFRSALAATALCLSLDAHAAAGGSVDLVSLYDNVLGQAQLYALMDPSRVPGPASGALIVVGLSLLGLSVARGWRRGS</sequence>
<keyword evidence="1" id="KW-0472">Membrane</keyword>
<dbReference type="Proteomes" id="UP001204151">
    <property type="component" value="Unassembled WGS sequence"/>
</dbReference>
<dbReference type="EMBL" id="JANUGW010000003">
    <property type="protein sequence ID" value="MCS0580865.1"/>
    <property type="molecule type" value="Genomic_DNA"/>
</dbReference>
<name>A0ABT1ZLV3_9BURK</name>